<feature type="region of interest" description="Disordered" evidence="1">
    <location>
        <begin position="337"/>
        <end position="362"/>
    </location>
</feature>
<reference evidence="3 4" key="1">
    <citation type="submission" date="2018-10" db="EMBL/GenBank/DDBJ databases">
        <authorList>
            <consortium name="Pathogen Informatics"/>
        </authorList>
    </citation>
    <scope>NUCLEOTIDE SEQUENCE [LARGE SCALE GENOMIC DNA]</scope>
</reference>
<organism evidence="3 4">
    <name type="scientific">Mesocestoides corti</name>
    <name type="common">Flatworm</name>
    <dbReference type="NCBI Taxonomy" id="53468"/>
    <lineage>
        <taxon>Eukaryota</taxon>
        <taxon>Metazoa</taxon>
        <taxon>Spiralia</taxon>
        <taxon>Lophotrochozoa</taxon>
        <taxon>Platyhelminthes</taxon>
        <taxon>Cestoda</taxon>
        <taxon>Eucestoda</taxon>
        <taxon>Cyclophyllidea</taxon>
        <taxon>Mesocestoididae</taxon>
        <taxon>Mesocestoides</taxon>
    </lineage>
</organism>
<evidence type="ECO:0000313" key="5">
    <source>
        <dbReference type="WBParaSite" id="MCU_007488-RA"/>
    </source>
</evidence>
<feature type="compositionally biased region" description="Basic residues" evidence="1">
    <location>
        <begin position="337"/>
        <end position="350"/>
    </location>
</feature>
<evidence type="ECO:0000256" key="1">
    <source>
        <dbReference type="SAM" id="MobiDB-lite"/>
    </source>
</evidence>
<protein>
    <submittedName>
        <fullName evidence="5">DUF148 domain-containing protein</fullName>
    </submittedName>
</protein>
<feature type="chain" id="PRO_5043132209" evidence="2">
    <location>
        <begin position="20"/>
        <end position="444"/>
    </location>
</feature>
<gene>
    <name evidence="3" type="ORF">MCOS_LOCUS1977</name>
</gene>
<dbReference type="AlphaFoldDB" id="A0A0R3U5H7"/>
<evidence type="ECO:0000256" key="2">
    <source>
        <dbReference type="SAM" id="SignalP"/>
    </source>
</evidence>
<dbReference type="Proteomes" id="UP000267029">
    <property type="component" value="Unassembled WGS sequence"/>
</dbReference>
<sequence length="444" mass="49451">MTAPGLAALLLTCLAVISSTEPLRRRQESEVSVDSRFRRPIYNATRFNGVKSKREPSPSQVSKPNSRHLRKPPTDNRKRIRKIQPEKPPQPPVEKLKKPSVATQKGNVFKKPLTKNVTNDFVAERRGESVEGSPTKAAVGGLRRSQRAHRRQSDSEEVASKPTQPVTDVSQTSKAQNQNRDSSNDQKNMMQNNQTVGDVQSDFQAKNDSELLIKPARKTSLERKRFQPPPESYLPPNWGFDGGFRGAMPEPVTPFINTHWSEPEPFPYFHGESGPALFTHHPRLPWTVPEVPFTHFKDPREFPVFEQPQMVPPEPFWFPQPPQPDFMWPQETVHVGPSRRKAGKATKKAVKSTTTTTTTTTTTAAPTSIASTTVGATAAAISLTSASTALQGDKTFEAIHDLLVKHEEELQSEKDPKKRAEAGKGLAEVIKTYGPEIDQALKKL</sequence>
<name>A0A0R3U5H7_MESCO</name>
<proteinExistence type="predicted"/>
<feature type="region of interest" description="Disordered" evidence="1">
    <location>
        <begin position="124"/>
        <end position="190"/>
    </location>
</feature>
<accession>A0A0R3U5H7</accession>
<evidence type="ECO:0000313" key="4">
    <source>
        <dbReference type="Proteomes" id="UP000267029"/>
    </source>
</evidence>
<keyword evidence="4" id="KW-1185">Reference proteome</keyword>
<feature type="compositionally biased region" description="Polar residues" evidence="1">
    <location>
        <begin position="161"/>
        <end position="190"/>
    </location>
</feature>
<feature type="region of interest" description="Disordered" evidence="1">
    <location>
        <begin position="202"/>
        <end position="236"/>
    </location>
</feature>
<reference evidence="5" key="2">
    <citation type="submission" date="2019-11" db="UniProtKB">
        <authorList>
            <consortium name="WormBaseParasite"/>
        </authorList>
    </citation>
    <scope>IDENTIFICATION</scope>
</reference>
<keyword evidence="2" id="KW-0732">Signal</keyword>
<feature type="compositionally biased region" description="Low complexity" evidence="1">
    <location>
        <begin position="351"/>
        <end position="362"/>
    </location>
</feature>
<dbReference type="WBParaSite" id="MCU_007488-RA">
    <property type="protein sequence ID" value="MCU_007488-RA"/>
    <property type="gene ID" value="MCU_007488"/>
</dbReference>
<feature type="signal peptide" evidence="2">
    <location>
        <begin position="1"/>
        <end position="19"/>
    </location>
</feature>
<feature type="region of interest" description="Disordered" evidence="1">
    <location>
        <begin position="48"/>
        <end position="112"/>
    </location>
</feature>
<evidence type="ECO:0000313" key="3">
    <source>
        <dbReference type="EMBL" id="VDD75974.1"/>
    </source>
</evidence>
<dbReference type="EMBL" id="UXSR01000289">
    <property type="protein sequence ID" value="VDD75974.1"/>
    <property type="molecule type" value="Genomic_DNA"/>
</dbReference>